<name>A0A6J5L4X5_9CAUD</name>
<organism evidence="1">
    <name type="scientific">uncultured Caudovirales phage</name>
    <dbReference type="NCBI Taxonomy" id="2100421"/>
    <lineage>
        <taxon>Viruses</taxon>
        <taxon>Duplodnaviria</taxon>
        <taxon>Heunggongvirae</taxon>
        <taxon>Uroviricota</taxon>
        <taxon>Caudoviricetes</taxon>
        <taxon>Peduoviridae</taxon>
        <taxon>Maltschvirus</taxon>
        <taxon>Maltschvirus maltsch</taxon>
    </lineage>
</organism>
<proteinExistence type="predicted"/>
<accession>A0A6J5L4X5</accession>
<sequence length="85" mass="9924">MIITIYSDAGHAWAKVKKQYLSKLGIDKDISHYSYQRGEYAYLEEDCDLTKLCIALDANGVQYAFNEKVAYERPSKIRSYERYTL</sequence>
<protein>
    <submittedName>
        <fullName evidence="1">Uncharacterized protein</fullName>
    </submittedName>
</protein>
<dbReference type="EMBL" id="LR796234">
    <property type="protein sequence ID" value="CAB4129371.1"/>
    <property type="molecule type" value="Genomic_DNA"/>
</dbReference>
<gene>
    <name evidence="1" type="ORF">UFOVP118_11</name>
</gene>
<reference evidence="1" key="1">
    <citation type="submission" date="2020-04" db="EMBL/GenBank/DDBJ databases">
        <authorList>
            <person name="Chiriac C."/>
            <person name="Salcher M."/>
            <person name="Ghai R."/>
            <person name="Kavagutti S V."/>
        </authorList>
    </citation>
    <scope>NUCLEOTIDE SEQUENCE</scope>
</reference>
<evidence type="ECO:0000313" key="1">
    <source>
        <dbReference type="EMBL" id="CAB4129371.1"/>
    </source>
</evidence>